<feature type="region of interest" description="Disordered" evidence="3">
    <location>
        <begin position="468"/>
        <end position="506"/>
    </location>
</feature>
<dbReference type="PANTHER" id="PTHR12634">
    <property type="entry name" value="SIT4 YEAST -ASSOCIATING PROTEIN-RELATED"/>
    <property type="match status" value="1"/>
</dbReference>
<dbReference type="GO" id="GO:0005829">
    <property type="term" value="C:cytosol"/>
    <property type="evidence" value="ECO:0007669"/>
    <property type="project" value="TreeGrafter"/>
</dbReference>
<dbReference type="EMBL" id="CP033154">
    <property type="protein sequence ID" value="AYO44675.1"/>
    <property type="molecule type" value="Genomic_DNA"/>
</dbReference>
<dbReference type="GO" id="GO:0019888">
    <property type="term" value="F:protein phosphatase regulator activity"/>
    <property type="evidence" value="ECO:0007669"/>
    <property type="project" value="TreeGrafter"/>
</dbReference>
<feature type="compositionally biased region" description="Basic and acidic residues" evidence="3">
    <location>
        <begin position="1024"/>
        <end position="1041"/>
    </location>
</feature>
<dbReference type="STRING" id="425264.A0A3G2S9B1"/>
<accession>A0A3G2S9B1</accession>
<feature type="compositionally biased region" description="Basic and acidic residues" evidence="3">
    <location>
        <begin position="151"/>
        <end position="160"/>
    </location>
</feature>
<dbReference type="Proteomes" id="UP000269793">
    <property type="component" value="Chromosome VII"/>
</dbReference>
<protein>
    <submittedName>
        <fullName evidence="4">Extragenic suppressor of kinetochore protein 1</fullName>
    </submittedName>
</protein>
<feature type="region of interest" description="Disordered" evidence="3">
    <location>
        <begin position="968"/>
        <end position="1046"/>
    </location>
</feature>
<dbReference type="GO" id="GO:0005634">
    <property type="term" value="C:nucleus"/>
    <property type="evidence" value="ECO:0007669"/>
    <property type="project" value="TreeGrafter"/>
</dbReference>
<organism evidence="4 5">
    <name type="scientific">Malassezia restricta (strain ATCC 96810 / NBRC 103918 / CBS 7877)</name>
    <name type="common">Seborrheic dermatitis infection agent</name>
    <dbReference type="NCBI Taxonomy" id="425264"/>
    <lineage>
        <taxon>Eukaryota</taxon>
        <taxon>Fungi</taxon>
        <taxon>Dikarya</taxon>
        <taxon>Basidiomycota</taxon>
        <taxon>Ustilaginomycotina</taxon>
        <taxon>Malasseziomycetes</taxon>
        <taxon>Malasseziales</taxon>
        <taxon>Malasseziaceae</taxon>
        <taxon>Malassezia</taxon>
    </lineage>
</organism>
<comment type="similarity">
    <text evidence="1">Belongs to the SAPS family.</text>
</comment>
<dbReference type="PANTHER" id="PTHR12634:SF8">
    <property type="entry name" value="FIERY MOUNTAIN, ISOFORM D"/>
    <property type="match status" value="1"/>
</dbReference>
<keyword evidence="2" id="KW-0131">Cell cycle</keyword>
<reference evidence="4 5" key="1">
    <citation type="submission" date="2018-10" db="EMBL/GenBank/DDBJ databases">
        <title>Complete genome sequence of Malassezia restricta CBS 7877.</title>
        <authorList>
            <person name="Morand S.C."/>
            <person name="Bertignac M."/>
            <person name="Iltis A."/>
            <person name="Kolder I."/>
            <person name="Pirovano W."/>
            <person name="Jourdain R."/>
            <person name="Clavaud C."/>
        </authorList>
    </citation>
    <scope>NUCLEOTIDE SEQUENCE [LARGE SCALE GENOMIC DNA]</scope>
    <source>
        <strain evidence="4 5">CBS 7877</strain>
    </source>
</reference>
<dbReference type="VEuPathDB" id="FungiDB:DNF11_3725"/>
<gene>
    <name evidence="4" type="primary">ekc1</name>
    <name evidence="4" type="ORF">DNF11_3725</name>
</gene>
<name>A0A3G2S9B1_MALR7</name>
<feature type="compositionally biased region" description="Acidic residues" evidence="3">
    <location>
        <begin position="997"/>
        <end position="1007"/>
    </location>
</feature>
<evidence type="ECO:0000256" key="2">
    <source>
        <dbReference type="ARBA" id="ARBA00023306"/>
    </source>
</evidence>
<evidence type="ECO:0000256" key="3">
    <source>
        <dbReference type="SAM" id="MobiDB-lite"/>
    </source>
</evidence>
<sequence length="1105" mass="122652">MFWRFGLASSSTIDSLLEKEDVTLEDVLNDADVLQESKANNEKLVEFFQRPGIVPRLLDYIVGNVEISDVSNSEAEQNVGFKYPFIASEVLSCEIPGVSKIMLDDANTLLGPFWDAMLSADALFQRGPVPLHEHPLTMGAYTGEKQDDEASDKKTNEPSKQHRISARTHGPGFSVLAGYWSKVNMTLLERHPNEMLAFVKTQPNVVEGLTNHFETPAMVELLYRLIQCEDTIPDSGIVAWLAEHGLIPRIVSLLSPFVSPDSHKAASEFLKTIISLSAPSPSSLNQVTIQETFGGPGEMLIGAGGVNNLLVRELASQENVDKMVSFMLDYEVGASCRNSISQDLSRKLDTPLQTLEEDTAVEEEEEEQDVWEFHQAMKNLQNRHLSMSRNLSMSGNGIRDSTATIRPSILRRCSSIKSTLSPKALVSSFVCCAGVFIELIRKNNSDYFEQHLFHTLRNYLVIRQQEVSSQRQKDRVSDPTSPEVSGPESERKPELLLDDLPMEDDADTEGLDEAMDEVAEKMGIVHLGPLLHALADKIPDFQEKMRHPFESTDKIMTSLGEIEPLTQTRYCIAELYAELLHCSNMALLNRPPNSGPKYSSSGSLLGGLEGLHALARSLQGEDDYDQSNPNTQSSAEWSPDEASSTNEAEVSGQDRSPSFLSSENDQEDDESDAESIASALSSMSLADMIAQFARPRSSQKDSDVQIVGNFLKTQFQTFQVIPTLIDMMLSYPWNNFLHNVVYDIIQQLFNSDIDVAINRKLIISVFKDAHLVEAILEGARRNRISSEDVRRIRLGYMGHLNLIAEEIIRLLERFPMEIGNLVQDHFTEGWDQFMKEELSESRAKESMPLAGGRPSAGGMGMQNWSSLDSDNWYSNNDNHSFAQYLSSQMRTDADEEEADGNVLSFIGDSDAMVMQGDTDQDEWGPFADSRSAFEFTSTASVDNHQPEKQENLTPADWAAEFRRGNMGEIPSESAVDNDSDSDDIPSSHGPAGHGADDSDENGDDDSPYVDLHKPATLRHCTQSLDRKHPERIPESETDEQHWPTANAARHVRTLSGGGEDKAPVLAAEQLHEAVEATKEGLLRRRLSDGTVVTVPLDDAELTQSS</sequence>
<feature type="region of interest" description="Disordered" evidence="3">
    <location>
        <begin position="143"/>
        <end position="165"/>
    </location>
</feature>
<keyword evidence="5" id="KW-1185">Reference proteome</keyword>
<dbReference type="Pfam" id="PF04499">
    <property type="entry name" value="SAPS"/>
    <property type="match status" value="2"/>
</dbReference>
<dbReference type="OrthoDB" id="10259133at2759"/>
<feature type="compositionally biased region" description="Acidic residues" evidence="3">
    <location>
        <begin position="664"/>
        <end position="673"/>
    </location>
</feature>
<dbReference type="InterPro" id="IPR007587">
    <property type="entry name" value="SAPS"/>
</dbReference>
<evidence type="ECO:0000313" key="4">
    <source>
        <dbReference type="EMBL" id="AYO44675.1"/>
    </source>
</evidence>
<feature type="compositionally biased region" description="Acidic residues" evidence="3">
    <location>
        <begin position="496"/>
        <end position="506"/>
    </location>
</feature>
<dbReference type="AlphaFoldDB" id="A0A3G2S9B1"/>
<proteinExistence type="inferred from homology"/>
<evidence type="ECO:0000256" key="1">
    <source>
        <dbReference type="ARBA" id="ARBA00006180"/>
    </source>
</evidence>
<feature type="region of interest" description="Disordered" evidence="3">
    <location>
        <begin position="621"/>
        <end position="676"/>
    </location>
</feature>
<dbReference type="GO" id="GO:0019903">
    <property type="term" value="F:protein phosphatase binding"/>
    <property type="evidence" value="ECO:0007669"/>
    <property type="project" value="InterPro"/>
</dbReference>
<evidence type="ECO:0000313" key="5">
    <source>
        <dbReference type="Proteomes" id="UP000269793"/>
    </source>
</evidence>
<feature type="compositionally biased region" description="Polar residues" evidence="3">
    <location>
        <begin position="626"/>
        <end position="660"/>
    </location>
</feature>